<dbReference type="PROSITE" id="PS51257">
    <property type="entry name" value="PROKAR_LIPOPROTEIN"/>
    <property type="match status" value="1"/>
</dbReference>
<dbReference type="AlphaFoldDB" id="A0A0V0RQQ7"/>
<reference evidence="1 2" key="1">
    <citation type="submission" date="2015-01" db="EMBL/GenBank/DDBJ databases">
        <title>Evolution of Trichinella species and genotypes.</title>
        <authorList>
            <person name="Korhonen P.K."/>
            <person name="Edoardo P."/>
            <person name="Giuseppe L.R."/>
            <person name="Gasser R.B."/>
        </authorList>
    </citation>
    <scope>NUCLEOTIDE SEQUENCE [LARGE SCALE GENOMIC DNA]</scope>
    <source>
        <strain evidence="1">ISS37</strain>
    </source>
</reference>
<evidence type="ECO:0000313" key="1">
    <source>
        <dbReference type="EMBL" id="KRX16728.1"/>
    </source>
</evidence>
<comment type="caution">
    <text evidence="1">The sequence shown here is derived from an EMBL/GenBank/DDBJ whole genome shotgun (WGS) entry which is preliminary data.</text>
</comment>
<organism evidence="1 2">
    <name type="scientific">Trichinella nelsoni</name>
    <dbReference type="NCBI Taxonomy" id="6336"/>
    <lineage>
        <taxon>Eukaryota</taxon>
        <taxon>Metazoa</taxon>
        <taxon>Ecdysozoa</taxon>
        <taxon>Nematoda</taxon>
        <taxon>Enoplea</taxon>
        <taxon>Dorylaimia</taxon>
        <taxon>Trichinellida</taxon>
        <taxon>Trichinellidae</taxon>
        <taxon>Trichinella</taxon>
    </lineage>
</organism>
<dbReference type="Proteomes" id="UP000054630">
    <property type="component" value="Unassembled WGS sequence"/>
</dbReference>
<protein>
    <submittedName>
        <fullName evidence="1">Uncharacterized protein</fullName>
    </submittedName>
</protein>
<keyword evidence="2" id="KW-1185">Reference proteome</keyword>
<proteinExistence type="predicted"/>
<accession>A0A0V0RQQ7</accession>
<dbReference type="OrthoDB" id="10620751at2759"/>
<evidence type="ECO:0000313" key="2">
    <source>
        <dbReference type="Proteomes" id="UP000054630"/>
    </source>
</evidence>
<name>A0A0V0RQQ7_9BILA</name>
<gene>
    <name evidence="1" type="ORF">T07_8987</name>
</gene>
<dbReference type="EMBL" id="JYDL01000101">
    <property type="protein sequence ID" value="KRX16728.1"/>
    <property type="molecule type" value="Genomic_DNA"/>
</dbReference>
<sequence>MQYKNKLLHIKTKALQNEISKNNSIFCIALGCICTAVKTNLTFCVSFYPSTVEAKWIKIKKEEEEERINNSFDNVDVVQKGERPGQELSWVKKKFLFSNQQSSNLNNFYQSPPVFPVSCRKPEAGFSLSSAFSNGSRRNKEYLNYELLVHHFGFRDSFTFT</sequence>